<feature type="compositionally biased region" description="Basic and acidic residues" evidence="1">
    <location>
        <begin position="38"/>
        <end position="50"/>
    </location>
</feature>
<accession>A0A4Y2IXZ7</accession>
<evidence type="ECO:0000313" key="3">
    <source>
        <dbReference type="Proteomes" id="UP000499080"/>
    </source>
</evidence>
<proteinExistence type="predicted"/>
<protein>
    <submittedName>
        <fullName evidence="2">Uncharacterized protein</fullName>
    </submittedName>
</protein>
<dbReference type="AlphaFoldDB" id="A0A4Y2IXZ7"/>
<evidence type="ECO:0000256" key="1">
    <source>
        <dbReference type="SAM" id="MobiDB-lite"/>
    </source>
</evidence>
<keyword evidence="3" id="KW-1185">Reference proteome</keyword>
<evidence type="ECO:0000313" key="2">
    <source>
        <dbReference type="EMBL" id="GBM82474.1"/>
    </source>
</evidence>
<gene>
    <name evidence="2" type="ORF">AVEN_227007_1</name>
</gene>
<comment type="caution">
    <text evidence="2">The sequence shown here is derived from an EMBL/GenBank/DDBJ whole genome shotgun (WGS) entry which is preliminary data.</text>
</comment>
<dbReference type="Proteomes" id="UP000499080">
    <property type="component" value="Unassembled WGS sequence"/>
</dbReference>
<organism evidence="2 3">
    <name type="scientific">Araneus ventricosus</name>
    <name type="common">Orbweaver spider</name>
    <name type="synonym">Epeira ventricosa</name>
    <dbReference type="NCBI Taxonomy" id="182803"/>
    <lineage>
        <taxon>Eukaryota</taxon>
        <taxon>Metazoa</taxon>
        <taxon>Ecdysozoa</taxon>
        <taxon>Arthropoda</taxon>
        <taxon>Chelicerata</taxon>
        <taxon>Arachnida</taxon>
        <taxon>Araneae</taxon>
        <taxon>Araneomorphae</taxon>
        <taxon>Entelegynae</taxon>
        <taxon>Araneoidea</taxon>
        <taxon>Araneidae</taxon>
        <taxon>Araneus</taxon>
    </lineage>
</organism>
<reference evidence="2 3" key="1">
    <citation type="journal article" date="2019" name="Sci. Rep.">
        <title>Orb-weaving spider Araneus ventricosus genome elucidates the spidroin gene catalogue.</title>
        <authorList>
            <person name="Kono N."/>
            <person name="Nakamura H."/>
            <person name="Ohtoshi R."/>
            <person name="Moran D.A.P."/>
            <person name="Shinohara A."/>
            <person name="Yoshida Y."/>
            <person name="Fujiwara M."/>
            <person name="Mori M."/>
            <person name="Tomita M."/>
            <person name="Arakawa K."/>
        </authorList>
    </citation>
    <scope>NUCLEOTIDE SEQUENCE [LARGE SCALE GENOMIC DNA]</scope>
</reference>
<feature type="region of interest" description="Disordered" evidence="1">
    <location>
        <begin position="32"/>
        <end position="54"/>
    </location>
</feature>
<dbReference type="EMBL" id="BGPR01003013">
    <property type="protein sequence ID" value="GBM82474.1"/>
    <property type="molecule type" value="Genomic_DNA"/>
</dbReference>
<name>A0A4Y2IXZ7_ARAVE</name>
<sequence>MSIKDMAVFELASGENLNEIYQYEMGRYISSNDTQLPDDSRATPHRDSSKRPPWKWSDLNSHNYAALQVLAVFDQLPFQHSPQVCVLDFLQFFAAFDQLPFQLSPQVLHS</sequence>